<feature type="transmembrane region" description="Helical" evidence="9">
    <location>
        <begin position="230"/>
        <end position="251"/>
    </location>
</feature>
<comment type="subcellular location">
    <subcellularLocation>
        <location evidence="1">Cell membrane</location>
        <topology evidence="1">Multi-pass membrane protein</topology>
    </subcellularLocation>
</comment>
<dbReference type="Pfam" id="PF00535">
    <property type="entry name" value="Glycos_transf_2"/>
    <property type="match status" value="1"/>
</dbReference>
<dbReference type="PANTHER" id="PTHR48090">
    <property type="entry name" value="UNDECAPRENYL-PHOSPHATE 4-DEOXY-4-FORMAMIDO-L-ARABINOSE TRANSFERASE-RELATED"/>
    <property type="match status" value="1"/>
</dbReference>
<evidence type="ECO:0000259" key="10">
    <source>
        <dbReference type="Pfam" id="PF00535"/>
    </source>
</evidence>
<evidence type="ECO:0000256" key="1">
    <source>
        <dbReference type="ARBA" id="ARBA00004651"/>
    </source>
</evidence>
<evidence type="ECO:0000256" key="4">
    <source>
        <dbReference type="ARBA" id="ARBA00022679"/>
    </source>
</evidence>
<gene>
    <name evidence="11" type="ORF">SAMN02745249_01517</name>
</gene>
<keyword evidence="12" id="KW-1185">Reference proteome</keyword>
<feature type="domain" description="Glycosyltransferase 2-like" evidence="10">
    <location>
        <begin position="5"/>
        <end position="167"/>
    </location>
</feature>
<dbReference type="RefSeq" id="WP_073298261.1">
    <property type="nucleotide sequence ID" value="NZ_FQUF01000023.1"/>
</dbReference>
<keyword evidence="3" id="KW-0328">Glycosyltransferase</keyword>
<evidence type="ECO:0000256" key="5">
    <source>
        <dbReference type="ARBA" id="ARBA00022692"/>
    </source>
</evidence>
<dbReference type="EMBL" id="FQUF01000023">
    <property type="protein sequence ID" value="SHE96421.1"/>
    <property type="molecule type" value="Genomic_DNA"/>
</dbReference>
<dbReference type="InterPro" id="IPR050256">
    <property type="entry name" value="Glycosyltransferase_2"/>
</dbReference>
<dbReference type="Proteomes" id="UP000184128">
    <property type="component" value="Unassembled WGS sequence"/>
</dbReference>
<keyword evidence="6 9" id="KW-1133">Transmembrane helix</keyword>
<dbReference type="PANTHER" id="PTHR48090:SF8">
    <property type="entry name" value="GLYCOSYLTRANSFERASE CSBB-RELATED"/>
    <property type="match status" value="1"/>
</dbReference>
<keyword evidence="4 11" id="KW-0808">Transferase</keyword>
<evidence type="ECO:0000256" key="7">
    <source>
        <dbReference type="ARBA" id="ARBA00023136"/>
    </source>
</evidence>
<dbReference type="CDD" id="cd04187">
    <property type="entry name" value="DPM1_like_bac"/>
    <property type="match status" value="1"/>
</dbReference>
<feature type="transmembrane region" description="Helical" evidence="9">
    <location>
        <begin position="263"/>
        <end position="289"/>
    </location>
</feature>
<organism evidence="11 12">
    <name type="scientific">Atopostipes suicloacalis DSM 15692</name>
    <dbReference type="NCBI Taxonomy" id="1121025"/>
    <lineage>
        <taxon>Bacteria</taxon>
        <taxon>Bacillati</taxon>
        <taxon>Bacillota</taxon>
        <taxon>Bacilli</taxon>
        <taxon>Lactobacillales</taxon>
        <taxon>Carnobacteriaceae</taxon>
        <taxon>Atopostipes</taxon>
    </lineage>
</organism>
<evidence type="ECO:0000256" key="9">
    <source>
        <dbReference type="SAM" id="Phobius"/>
    </source>
</evidence>
<keyword evidence="2" id="KW-1003">Cell membrane</keyword>
<dbReference type="InterPro" id="IPR001173">
    <property type="entry name" value="Glyco_trans_2-like"/>
</dbReference>
<evidence type="ECO:0000256" key="2">
    <source>
        <dbReference type="ARBA" id="ARBA00022475"/>
    </source>
</evidence>
<name>A0A1M4XSH5_9LACT</name>
<dbReference type="GO" id="GO:0005886">
    <property type="term" value="C:plasma membrane"/>
    <property type="evidence" value="ECO:0007669"/>
    <property type="project" value="UniProtKB-SubCell"/>
</dbReference>
<evidence type="ECO:0000313" key="11">
    <source>
        <dbReference type="EMBL" id="SHE96421.1"/>
    </source>
</evidence>
<sequence>MKKITILIPTFNEEEVLPTLMDALKQVTQSIQQYHFEFLFVDDGSSDDTITLLEQFHTENSQVQYVELSRNFGKEIAMLAGFDYADGDAVIIMDADLQHPPEMIPELIHWWEKGYEDVYTARKEKAEKNPFKRLASNAYYTILQSLTSYDVHQGAGDFRLLDRKCVEALKNLRENERNTKGMYAYIGFRKKALEYEESERAAGETKWKFGALLKLAMDGITSYSTVPLRVWSVVGLIISFFSFIFLFVELFKAVVYGSDVAGYPTLIAAIVFLGGIQLISLGAIGEYLARVFIETKNRPAYFVRENSIEKNKDSTERDQEYEK</sequence>
<protein>
    <submittedName>
        <fullName evidence="11">Glycosyltransferase involved in cell wall bisynthesis</fullName>
    </submittedName>
</protein>
<dbReference type="FunFam" id="3.90.550.10:FF:000079">
    <property type="entry name" value="Probable glycosyl transferase"/>
    <property type="match status" value="1"/>
</dbReference>
<comment type="similarity">
    <text evidence="8">Belongs to the glycosyltransferase 2 family. GtrB subfamily.</text>
</comment>
<dbReference type="InterPro" id="IPR029044">
    <property type="entry name" value="Nucleotide-diphossugar_trans"/>
</dbReference>
<dbReference type="OrthoDB" id="9807778at2"/>
<dbReference type="Gene3D" id="3.90.550.10">
    <property type="entry name" value="Spore Coat Polysaccharide Biosynthesis Protein SpsA, Chain A"/>
    <property type="match status" value="1"/>
</dbReference>
<reference evidence="12" key="1">
    <citation type="submission" date="2016-11" db="EMBL/GenBank/DDBJ databases">
        <authorList>
            <person name="Varghese N."/>
            <person name="Submissions S."/>
        </authorList>
    </citation>
    <scope>NUCLEOTIDE SEQUENCE [LARGE SCALE GENOMIC DNA]</scope>
    <source>
        <strain evidence="12">DSM 15692</strain>
    </source>
</reference>
<evidence type="ECO:0000256" key="3">
    <source>
        <dbReference type="ARBA" id="ARBA00022676"/>
    </source>
</evidence>
<keyword evidence="5 9" id="KW-0812">Transmembrane</keyword>
<accession>A0A1M4XSH5</accession>
<evidence type="ECO:0000313" key="12">
    <source>
        <dbReference type="Proteomes" id="UP000184128"/>
    </source>
</evidence>
<dbReference type="SUPFAM" id="SSF53448">
    <property type="entry name" value="Nucleotide-diphospho-sugar transferases"/>
    <property type="match status" value="1"/>
</dbReference>
<evidence type="ECO:0000256" key="6">
    <source>
        <dbReference type="ARBA" id="ARBA00022989"/>
    </source>
</evidence>
<keyword evidence="7 9" id="KW-0472">Membrane</keyword>
<dbReference type="GO" id="GO:0016757">
    <property type="term" value="F:glycosyltransferase activity"/>
    <property type="evidence" value="ECO:0007669"/>
    <property type="project" value="UniProtKB-KW"/>
</dbReference>
<evidence type="ECO:0000256" key="8">
    <source>
        <dbReference type="ARBA" id="ARBA00038152"/>
    </source>
</evidence>
<dbReference type="AlphaFoldDB" id="A0A1M4XSH5"/>
<proteinExistence type="inferred from homology"/>
<dbReference type="STRING" id="1121025.SAMN02745249_01517"/>